<keyword evidence="3" id="KW-1185">Reference proteome</keyword>
<evidence type="ECO:0000313" key="2">
    <source>
        <dbReference type="EMBL" id="KAK0174327.1"/>
    </source>
</evidence>
<sequence>MQILNLVIGPNALQCAEKLDSERISIANKRAQKKTKEARELQREAQKDTEDIAKAAKNLMYGPGIAY</sequence>
<evidence type="ECO:0000256" key="1">
    <source>
        <dbReference type="SAM" id="Coils"/>
    </source>
</evidence>
<protein>
    <submittedName>
        <fullName evidence="2">Uncharacterized protein</fullName>
    </submittedName>
</protein>
<organism evidence="2 3">
    <name type="scientific">Microctonus hyperodae</name>
    <name type="common">Parasitoid wasp</name>
    <dbReference type="NCBI Taxonomy" id="165561"/>
    <lineage>
        <taxon>Eukaryota</taxon>
        <taxon>Metazoa</taxon>
        <taxon>Ecdysozoa</taxon>
        <taxon>Arthropoda</taxon>
        <taxon>Hexapoda</taxon>
        <taxon>Insecta</taxon>
        <taxon>Pterygota</taxon>
        <taxon>Neoptera</taxon>
        <taxon>Endopterygota</taxon>
        <taxon>Hymenoptera</taxon>
        <taxon>Apocrita</taxon>
        <taxon>Ichneumonoidea</taxon>
        <taxon>Braconidae</taxon>
        <taxon>Euphorinae</taxon>
        <taxon>Microctonus</taxon>
    </lineage>
</organism>
<keyword evidence="1" id="KW-0175">Coiled coil</keyword>
<name>A0AA39KUM5_MICHY</name>
<accession>A0AA39KUM5</accession>
<reference evidence="2" key="1">
    <citation type="journal article" date="2023" name="bioRxiv">
        <title>Scaffold-level genome assemblies of two parasitoid biocontrol wasps reveal the parthenogenesis mechanism and an associated novel virus.</title>
        <authorList>
            <person name="Inwood S."/>
            <person name="Skelly J."/>
            <person name="Guhlin J."/>
            <person name="Harrop T."/>
            <person name="Goldson S."/>
            <person name="Dearden P."/>
        </authorList>
    </citation>
    <scope>NUCLEOTIDE SEQUENCE</scope>
    <source>
        <strain evidence="2">Lincoln</strain>
        <tissue evidence="2">Whole body</tissue>
    </source>
</reference>
<reference evidence="2" key="2">
    <citation type="submission" date="2023-03" db="EMBL/GenBank/DDBJ databases">
        <authorList>
            <person name="Inwood S.N."/>
            <person name="Skelly J.G."/>
            <person name="Guhlin J."/>
            <person name="Harrop T.W.R."/>
            <person name="Goldson S.G."/>
            <person name="Dearden P.K."/>
        </authorList>
    </citation>
    <scope>NUCLEOTIDE SEQUENCE</scope>
    <source>
        <strain evidence="2">Lincoln</strain>
        <tissue evidence="2">Whole body</tissue>
    </source>
</reference>
<proteinExistence type="predicted"/>
<dbReference type="Proteomes" id="UP001168972">
    <property type="component" value="Unassembled WGS sequence"/>
</dbReference>
<gene>
    <name evidence="2" type="ORF">PV327_010111</name>
</gene>
<dbReference type="AlphaFoldDB" id="A0AA39KUM5"/>
<dbReference type="EMBL" id="JAQQBR010000006">
    <property type="protein sequence ID" value="KAK0174327.1"/>
    <property type="molecule type" value="Genomic_DNA"/>
</dbReference>
<comment type="caution">
    <text evidence="2">The sequence shown here is derived from an EMBL/GenBank/DDBJ whole genome shotgun (WGS) entry which is preliminary data.</text>
</comment>
<feature type="coiled-coil region" evidence="1">
    <location>
        <begin position="24"/>
        <end position="58"/>
    </location>
</feature>
<evidence type="ECO:0000313" key="3">
    <source>
        <dbReference type="Proteomes" id="UP001168972"/>
    </source>
</evidence>